<feature type="domain" description="Arginine repressor DNA-binding" evidence="8">
    <location>
        <begin position="14"/>
        <end position="77"/>
    </location>
</feature>
<reference evidence="10 11" key="1">
    <citation type="submission" date="2020-10" db="EMBL/GenBank/DDBJ databases">
        <title>Ca. Dormibacterota MAGs.</title>
        <authorList>
            <person name="Montgomery K."/>
        </authorList>
    </citation>
    <scope>NUCLEOTIDE SEQUENCE [LARGE SCALE GENOMIC DNA]</scope>
    <source>
        <strain evidence="10">Mitchell_Peninsula_5</strain>
    </source>
</reference>
<evidence type="ECO:0000256" key="3">
    <source>
        <dbReference type="ARBA" id="ARBA00022490"/>
    </source>
</evidence>
<evidence type="ECO:0000259" key="8">
    <source>
        <dbReference type="Pfam" id="PF01316"/>
    </source>
</evidence>
<sequence>MSPTVERAGNSVATKSGRQRAILDLVRSRTIRTQEELVGALRSRHLDVTQATVSRDIRELGLLRVPAGSGVRYLLPAAEIDAEAARSRLHNALSQHTQGIEFIDLLGIIHAQPGTASLVAVALDNARFEELAGTVAGDDTVLLIARSRPAGQRLLARLRTILEEPA</sequence>
<keyword evidence="7" id="KW-0055">Arginine biosynthesis</keyword>
<comment type="pathway">
    <text evidence="7">Amino-acid biosynthesis; L-arginine biosynthesis [regulation].</text>
</comment>
<dbReference type="InterPro" id="IPR036390">
    <property type="entry name" value="WH_DNA-bd_sf"/>
</dbReference>
<dbReference type="PRINTS" id="PR01467">
    <property type="entry name" value="ARGREPRESSOR"/>
</dbReference>
<dbReference type="SUPFAM" id="SSF55252">
    <property type="entry name" value="C-terminal domain of arginine repressor"/>
    <property type="match status" value="1"/>
</dbReference>
<dbReference type="Gene3D" id="3.30.1360.40">
    <property type="match status" value="1"/>
</dbReference>
<name>A0A934NG50_9BACT</name>
<keyword evidence="5 7" id="KW-0238">DNA-binding</keyword>
<dbReference type="GO" id="GO:0034618">
    <property type="term" value="F:arginine binding"/>
    <property type="evidence" value="ECO:0007669"/>
    <property type="project" value="InterPro"/>
</dbReference>
<evidence type="ECO:0000313" key="10">
    <source>
        <dbReference type="EMBL" id="MBJ7608886.1"/>
    </source>
</evidence>
<dbReference type="EMBL" id="JAEKNN010000026">
    <property type="protein sequence ID" value="MBJ7608886.1"/>
    <property type="molecule type" value="Genomic_DNA"/>
</dbReference>
<dbReference type="Pfam" id="PF02863">
    <property type="entry name" value="Arg_repressor_C"/>
    <property type="match status" value="1"/>
</dbReference>
<evidence type="ECO:0000256" key="4">
    <source>
        <dbReference type="ARBA" id="ARBA00023015"/>
    </source>
</evidence>
<keyword evidence="4 7" id="KW-0805">Transcription regulation</keyword>
<evidence type="ECO:0000259" key="9">
    <source>
        <dbReference type="Pfam" id="PF02863"/>
    </source>
</evidence>
<feature type="domain" description="Arginine repressor C-terminal" evidence="9">
    <location>
        <begin position="98"/>
        <end position="159"/>
    </location>
</feature>
<dbReference type="PANTHER" id="PTHR34471:SF1">
    <property type="entry name" value="ARGININE REPRESSOR"/>
    <property type="match status" value="1"/>
</dbReference>
<dbReference type="GO" id="GO:1900079">
    <property type="term" value="P:regulation of arginine biosynthetic process"/>
    <property type="evidence" value="ECO:0007669"/>
    <property type="project" value="UniProtKB-UniRule"/>
</dbReference>
<comment type="similarity">
    <text evidence="2 7">Belongs to the ArgR family.</text>
</comment>
<keyword evidence="7" id="KW-0028">Amino-acid biosynthesis</keyword>
<evidence type="ECO:0000256" key="1">
    <source>
        <dbReference type="ARBA" id="ARBA00004496"/>
    </source>
</evidence>
<evidence type="ECO:0000256" key="5">
    <source>
        <dbReference type="ARBA" id="ARBA00023125"/>
    </source>
</evidence>
<gene>
    <name evidence="7" type="primary">argR</name>
    <name evidence="10" type="ORF">JF887_05585</name>
</gene>
<dbReference type="Pfam" id="PF01316">
    <property type="entry name" value="Arg_repressor"/>
    <property type="match status" value="1"/>
</dbReference>
<dbReference type="GO" id="GO:0003700">
    <property type="term" value="F:DNA-binding transcription factor activity"/>
    <property type="evidence" value="ECO:0007669"/>
    <property type="project" value="UniProtKB-UniRule"/>
</dbReference>
<accession>A0A934NG50</accession>
<organism evidence="10 11">
    <name type="scientific">Candidatus Amunia macphersoniae</name>
    <dbReference type="NCBI Taxonomy" id="3127014"/>
    <lineage>
        <taxon>Bacteria</taxon>
        <taxon>Bacillati</taxon>
        <taxon>Candidatus Dormiibacterota</taxon>
        <taxon>Candidatus Dormibacteria</taxon>
        <taxon>Candidatus Aeolococcales</taxon>
        <taxon>Candidatus Aeolococcaceae</taxon>
        <taxon>Candidatus Amunia</taxon>
    </lineage>
</organism>
<dbReference type="GO" id="GO:0006526">
    <property type="term" value="P:L-arginine biosynthetic process"/>
    <property type="evidence" value="ECO:0007669"/>
    <property type="project" value="UniProtKB-KW"/>
</dbReference>
<dbReference type="HAMAP" id="MF_00173">
    <property type="entry name" value="Arg_repressor"/>
    <property type="match status" value="1"/>
</dbReference>
<comment type="subcellular location">
    <subcellularLocation>
        <location evidence="1 7">Cytoplasm</location>
    </subcellularLocation>
</comment>
<evidence type="ECO:0000313" key="11">
    <source>
        <dbReference type="Proteomes" id="UP000614410"/>
    </source>
</evidence>
<dbReference type="InterPro" id="IPR036388">
    <property type="entry name" value="WH-like_DNA-bd_sf"/>
</dbReference>
<dbReference type="InterPro" id="IPR001669">
    <property type="entry name" value="Arg_repress"/>
</dbReference>
<keyword evidence="3 7" id="KW-0963">Cytoplasm</keyword>
<keyword evidence="6 7" id="KW-0804">Transcription</keyword>
<evidence type="ECO:0000256" key="7">
    <source>
        <dbReference type="HAMAP-Rule" id="MF_00173"/>
    </source>
</evidence>
<proteinExistence type="inferred from homology"/>
<dbReference type="InterPro" id="IPR020899">
    <property type="entry name" value="Arg_repress_C"/>
</dbReference>
<dbReference type="InterPro" id="IPR036251">
    <property type="entry name" value="Arg_repress_C_sf"/>
</dbReference>
<dbReference type="Gene3D" id="1.10.10.10">
    <property type="entry name" value="Winged helix-like DNA-binding domain superfamily/Winged helix DNA-binding domain"/>
    <property type="match status" value="1"/>
</dbReference>
<dbReference type="SUPFAM" id="SSF46785">
    <property type="entry name" value="Winged helix' DNA-binding domain"/>
    <property type="match status" value="1"/>
</dbReference>
<dbReference type="GO" id="GO:0003677">
    <property type="term" value="F:DNA binding"/>
    <property type="evidence" value="ECO:0007669"/>
    <property type="project" value="UniProtKB-KW"/>
</dbReference>
<comment type="function">
    <text evidence="7">Regulates arginine biosynthesis genes.</text>
</comment>
<protein>
    <recommendedName>
        <fullName evidence="7">Arginine repressor</fullName>
    </recommendedName>
</protein>
<evidence type="ECO:0000256" key="2">
    <source>
        <dbReference type="ARBA" id="ARBA00008316"/>
    </source>
</evidence>
<dbReference type="PANTHER" id="PTHR34471">
    <property type="entry name" value="ARGININE REPRESSOR"/>
    <property type="match status" value="1"/>
</dbReference>
<comment type="caution">
    <text evidence="10">The sequence shown here is derived from an EMBL/GenBank/DDBJ whole genome shotgun (WGS) entry which is preliminary data.</text>
</comment>
<dbReference type="GO" id="GO:0051259">
    <property type="term" value="P:protein complex oligomerization"/>
    <property type="evidence" value="ECO:0007669"/>
    <property type="project" value="InterPro"/>
</dbReference>
<evidence type="ECO:0000256" key="6">
    <source>
        <dbReference type="ARBA" id="ARBA00023163"/>
    </source>
</evidence>
<keyword evidence="7" id="KW-0678">Repressor</keyword>
<dbReference type="GO" id="GO:0005737">
    <property type="term" value="C:cytoplasm"/>
    <property type="evidence" value="ECO:0007669"/>
    <property type="project" value="UniProtKB-SubCell"/>
</dbReference>
<dbReference type="AlphaFoldDB" id="A0A934NG50"/>
<dbReference type="InterPro" id="IPR020900">
    <property type="entry name" value="Arg_repress_DNA-bd"/>
</dbReference>
<dbReference type="Proteomes" id="UP000614410">
    <property type="component" value="Unassembled WGS sequence"/>
</dbReference>